<keyword evidence="1" id="KW-0378">Hydrolase</keyword>
<accession>A6GF15</accession>
<proteinExistence type="predicted"/>
<evidence type="ECO:0000313" key="1">
    <source>
        <dbReference type="EMBL" id="EDM75542.1"/>
    </source>
</evidence>
<evidence type="ECO:0000313" key="2">
    <source>
        <dbReference type="Proteomes" id="UP000005801"/>
    </source>
</evidence>
<gene>
    <name evidence="1" type="ORF">PPSIR1_13575</name>
</gene>
<comment type="caution">
    <text evidence="1">The sequence shown here is derived from an EMBL/GenBank/DDBJ whole genome shotgun (WGS) entry which is preliminary data.</text>
</comment>
<dbReference type="PANTHER" id="PTHR30383:SF24">
    <property type="entry name" value="THIOESTERASE 1_PROTEASE 1_LYSOPHOSPHOLIPASE L1"/>
    <property type="match status" value="1"/>
</dbReference>
<dbReference type="PANTHER" id="PTHR30383">
    <property type="entry name" value="THIOESTERASE 1/PROTEASE 1/LYSOPHOSPHOLIPASE L1"/>
    <property type="match status" value="1"/>
</dbReference>
<dbReference type="STRING" id="391625.PPSIR1_13575"/>
<dbReference type="EMBL" id="ABCS01000088">
    <property type="protein sequence ID" value="EDM75542.1"/>
    <property type="molecule type" value="Genomic_DNA"/>
</dbReference>
<dbReference type="InterPro" id="IPR036514">
    <property type="entry name" value="SGNH_hydro_sf"/>
</dbReference>
<dbReference type="InterPro" id="IPR051532">
    <property type="entry name" value="Ester_Hydrolysis_Enzymes"/>
</dbReference>
<dbReference type="InterPro" id="IPR007407">
    <property type="entry name" value="DUF459"/>
</dbReference>
<name>A6GF15_9BACT</name>
<dbReference type="Pfam" id="PF04311">
    <property type="entry name" value="DUF459"/>
    <property type="match status" value="1"/>
</dbReference>
<dbReference type="eggNOG" id="COG2845">
    <property type="taxonomic scope" value="Bacteria"/>
</dbReference>
<protein>
    <submittedName>
        <fullName evidence="1">GDSL-like lipase/acylhydrolase domain protein</fullName>
    </submittedName>
</protein>
<organism evidence="1 2">
    <name type="scientific">Plesiocystis pacifica SIR-1</name>
    <dbReference type="NCBI Taxonomy" id="391625"/>
    <lineage>
        <taxon>Bacteria</taxon>
        <taxon>Pseudomonadati</taxon>
        <taxon>Myxococcota</taxon>
        <taxon>Polyangia</taxon>
        <taxon>Nannocystales</taxon>
        <taxon>Nannocystaceae</taxon>
        <taxon>Plesiocystis</taxon>
    </lineage>
</organism>
<dbReference type="SUPFAM" id="SSF52266">
    <property type="entry name" value="SGNH hydrolase"/>
    <property type="match status" value="1"/>
</dbReference>
<dbReference type="GO" id="GO:0004622">
    <property type="term" value="F:phosphatidylcholine lysophospholipase activity"/>
    <property type="evidence" value="ECO:0007669"/>
    <property type="project" value="TreeGrafter"/>
</dbReference>
<keyword evidence="2" id="KW-1185">Reference proteome</keyword>
<dbReference type="AlphaFoldDB" id="A6GF15"/>
<sequence length="224" mass="24076">MAAALACAGLPRVARAGEQRVLILGGSSMRGALGKRLETELSALGYTTKRHARSASGLARSDFYDWFAAAEKAASGFSPTATILQFGGNDGQSMFMGEDASPKWIRWDEEGWAAEYGRRVDALSEQLSPGGSARVIWMGMPNMRSNKLDGRMATINAIVRETAEARSDARYVSTRGVLSERFAQSIKRDGAEVQIRAKDGIHFSQEGATLLAKALTDTLVDAIG</sequence>
<dbReference type="Proteomes" id="UP000005801">
    <property type="component" value="Unassembled WGS sequence"/>
</dbReference>
<dbReference type="Gene3D" id="3.40.50.1110">
    <property type="entry name" value="SGNH hydrolase"/>
    <property type="match status" value="1"/>
</dbReference>
<reference evidence="1 2" key="1">
    <citation type="submission" date="2007-06" db="EMBL/GenBank/DDBJ databases">
        <authorList>
            <person name="Shimkets L."/>
            <person name="Ferriera S."/>
            <person name="Johnson J."/>
            <person name="Kravitz S."/>
            <person name="Beeson K."/>
            <person name="Sutton G."/>
            <person name="Rogers Y.-H."/>
            <person name="Friedman R."/>
            <person name="Frazier M."/>
            <person name="Venter J.C."/>
        </authorList>
    </citation>
    <scope>NUCLEOTIDE SEQUENCE [LARGE SCALE GENOMIC DNA]</scope>
    <source>
        <strain evidence="1 2">SIR-1</strain>
    </source>
</reference>